<proteinExistence type="predicted"/>
<dbReference type="Proteomes" id="UP000770661">
    <property type="component" value="Unassembled WGS sequence"/>
</dbReference>
<evidence type="ECO:0000313" key="2">
    <source>
        <dbReference type="Proteomes" id="UP000770661"/>
    </source>
</evidence>
<name>A0A8J5CUS9_CHIOP</name>
<protein>
    <recommendedName>
        <fullName evidence="3">Tesmin/TSO1-like CXC domain-containing protein</fullName>
    </recommendedName>
</protein>
<organism evidence="1 2">
    <name type="scientific">Chionoecetes opilio</name>
    <name type="common">Atlantic snow crab</name>
    <name type="synonym">Cancer opilio</name>
    <dbReference type="NCBI Taxonomy" id="41210"/>
    <lineage>
        <taxon>Eukaryota</taxon>
        <taxon>Metazoa</taxon>
        <taxon>Ecdysozoa</taxon>
        <taxon>Arthropoda</taxon>
        <taxon>Crustacea</taxon>
        <taxon>Multicrustacea</taxon>
        <taxon>Malacostraca</taxon>
        <taxon>Eumalacostraca</taxon>
        <taxon>Eucarida</taxon>
        <taxon>Decapoda</taxon>
        <taxon>Pleocyemata</taxon>
        <taxon>Brachyura</taxon>
        <taxon>Eubrachyura</taxon>
        <taxon>Majoidea</taxon>
        <taxon>Majidae</taxon>
        <taxon>Chionoecetes</taxon>
    </lineage>
</organism>
<dbReference type="EMBL" id="JACEEZ010011305">
    <property type="protein sequence ID" value="KAG0721366.1"/>
    <property type="molecule type" value="Genomic_DNA"/>
</dbReference>
<sequence length="200" mass="22515">MPLQAVIRQCIRWPGEDDDTQAGEDGQDIPGFLSTNLGAHGEMSPELFEKLQENTCHMYLPSTHTTEVNKLRMSCSVRDVERWSQVNSPLVRTASSCMHYVQTTRLRSGGEVCRASHLLRTNRLRLMTDETASLLSTGCRLTSTRCCYQLLSCKCVRSCELPKCTCLSNGLKCTDMCRLQTCQNKAIEEEPGAQQSRFRV</sequence>
<dbReference type="OrthoDB" id="8195485at2759"/>
<dbReference type="AlphaFoldDB" id="A0A8J5CUS9"/>
<evidence type="ECO:0008006" key="3">
    <source>
        <dbReference type="Google" id="ProtNLM"/>
    </source>
</evidence>
<gene>
    <name evidence="1" type="ORF">GWK47_046629</name>
</gene>
<keyword evidence="2" id="KW-1185">Reference proteome</keyword>
<accession>A0A8J5CUS9</accession>
<comment type="caution">
    <text evidence="1">The sequence shown here is derived from an EMBL/GenBank/DDBJ whole genome shotgun (WGS) entry which is preliminary data.</text>
</comment>
<evidence type="ECO:0000313" key="1">
    <source>
        <dbReference type="EMBL" id="KAG0721366.1"/>
    </source>
</evidence>
<reference evidence="1" key="1">
    <citation type="submission" date="2020-07" db="EMBL/GenBank/DDBJ databases">
        <title>The High-quality genome of the commercially important snow crab, Chionoecetes opilio.</title>
        <authorList>
            <person name="Jeong J.-H."/>
            <person name="Ryu S."/>
        </authorList>
    </citation>
    <scope>NUCLEOTIDE SEQUENCE</scope>
    <source>
        <strain evidence="1">MADBK_172401_WGS</strain>
        <tissue evidence="1">Digestive gland</tissue>
    </source>
</reference>